<sequence>MGDTTMMGNGTPSGQQTESWDLLFLIDATKSMRHFIDGLNKALPDLLKIAALTGSFERIGVMAYRDYHCKDITSWSGWCCSTDKMVDGLNTVDQKTVVERAANIMTQGDNDIPEATKTGLAYAYQEMRPDATTMIILYTDAPPHLKQVKDKNGEKERAVLLQKDSYSGTGYFFADWTSAAKVMRDGSKKANVYCILRADDVATSSPYQYLSEVTGGTVFKLSRVTSNAISILTTTMLLTWMGTDRRELQSEEGKLRVCIPSYVSTNKILNAASEDDPKLRKYVTTQASKVFSDNNQESHAILNELGSIMKQRGPPVGNFVERYNDDDKHKDVVIRQLRSIFEDNVVAMSLNPVFGNLWRAVCNGRGGEDRDVLAPIFGHHIERIQNYEDKVKMKKWLDESYDYTLTLEREIGEVAKEDRYPLVFLDPTATFAPGTTKSKRKEDYRDLHQFKRKELLEIGRSCDGKVLRRVGKVLTRLSIAESEADVPAHIRCSDGGILVRYVPISLMQPKYKRRFWKVLLHTVLSGTLLATRPAAVLAALSLRMGISTLRDAADAELLALGPIWNDVTTPENWAPGCIQLIIRADQDYEERVASGATIRPDPQQCILVDKDRTVFRTMLDYKLLEKYLQHPVDANISWHPTKTQVAAGPVATCRECLYPRSVTIMAENGICGLCCVSPTNCNCGACTRSPDHAQQLCTNVTKKDDENSSMAWVECCVETCRAQYVVYNTKKHGVRAKCFYCRHVGNMVTERTIESAPTVQCCQCLSKMIWPKEYRPKDFNEAAFTCPGCKTSVRTVVPLEITPHDIKEENGWTWLLKNADMTIASPFDGRSIFYTATHCDLSDFITKVELLPYAEDTIVTIKGKRVHNIAGIKESLRQRIKNRESAAFTCSLCFSKFKAAHLLSACGRSSCKQRICAGCTQSWYGMNRAGRIINLAALSCAFCRRLPGVKIARRHHVADLVNLAQAISEAGSWIYAWCRRCGSAKRYLERVCADGAPEPVTGW</sequence>
<dbReference type="SUPFAM" id="SSF53300">
    <property type="entry name" value="vWA-like"/>
    <property type="match status" value="1"/>
</dbReference>
<gene>
    <name evidence="2" type="ORF">QQS21_010278</name>
</gene>
<keyword evidence="3" id="KW-1185">Reference proteome</keyword>
<dbReference type="InterPro" id="IPR036465">
    <property type="entry name" value="vWFA_dom_sf"/>
</dbReference>
<evidence type="ECO:0000259" key="1">
    <source>
        <dbReference type="PROSITE" id="PS50234"/>
    </source>
</evidence>
<feature type="domain" description="VWFA" evidence="1">
    <location>
        <begin position="21"/>
        <end position="236"/>
    </location>
</feature>
<name>A0AAJ0CG92_9HYPO</name>
<dbReference type="EMBL" id="JASWJB010000294">
    <property type="protein sequence ID" value="KAK2592007.1"/>
    <property type="molecule type" value="Genomic_DNA"/>
</dbReference>
<dbReference type="PROSITE" id="PS50234">
    <property type="entry name" value="VWFA"/>
    <property type="match status" value="1"/>
</dbReference>
<protein>
    <recommendedName>
        <fullName evidence="1">VWFA domain-containing protein</fullName>
    </recommendedName>
</protein>
<dbReference type="Gene3D" id="3.40.50.410">
    <property type="entry name" value="von Willebrand factor, type A domain"/>
    <property type="match status" value="1"/>
</dbReference>
<evidence type="ECO:0000313" key="2">
    <source>
        <dbReference type="EMBL" id="KAK2592007.1"/>
    </source>
</evidence>
<accession>A0AAJ0CG92</accession>
<feature type="non-terminal residue" evidence="2">
    <location>
        <position position="1003"/>
    </location>
</feature>
<evidence type="ECO:0000313" key="3">
    <source>
        <dbReference type="Proteomes" id="UP001251528"/>
    </source>
</evidence>
<dbReference type="InterPro" id="IPR013083">
    <property type="entry name" value="Znf_RING/FYVE/PHD"/>
</dbReference>
<reference evidence="2" key="1">
    <citation type="submission" date="2023-06" db="EMBL/GenBank/DDBJ databases">
        <title>Conoideocrella luteorostrata (Hypocreales: Clavicipitaceae), a potential biocontrol fungus for elongate hemlock scale in United States Christmas tree production areas.</title>
        <authorList>
            <person name="Barrett H."/>
            <person name="Lovett B."/>
            <person name="Macias A.M."/>
            <person name="Stajich J.E."/>
            <person name="Kasson M.T."/>
        </authorList>
    </citation>
    <scope>NUCLEOTIDE SEQUENCE</scope>
    <source>
        <strain evidence="2">ARSEF 14590</strain>
    </source>
</reference>
<comment type="caution">
    <text evidence="2">The sequence shown here is derived from an EMBL/GenBank/DDBJ whole genome shotgun (WGS) entry which is preliminary data.</text>
</comment>
<dbReference type="InterPro" id="IPR002035">
    <property type="entry name" value="VWF_A"/>
</dbReference>
<dbReference type="AlphaFoldDB" id="A0AAJ0CG92"/>
<dbReference type="Gene3D" id="3.30.40.10">
    <property type="entry name" value="Zinc/RING finger domain, C3HC4 (zinc finger)"/>
    <property type="match status" value="1"/>
</dbReference>
<dbReference type="Proteomes" id="UP001251528">
    <property type="component" value="Unassembled WGS sequence"/>
</dbReference>
<organism evidence="2 3">
    <name type="scientific">Conoideocrella luteorostrata</name>
    <dbReference type="NCBI Taxonomy" id="1105319"/>
    <lineage>
        <taxon>Eukaryota</taxon>
        <taxon>Fungi</taxon>
        <taxon>Dikarya</taxon>
        <taxon>Ascomycota</taxon>
        <taxon>Pezizomycotina</taxon>
        <taxon>Sordariomycetes</taxon>
        <taxon>Hypocreomycetidae</taxon>
        <taxon>Hypocreales</taxon>
        <taxon>Clavicipitaceae</taxon>
        <taxon>Conoideocrella</taxon>
    </lineage>
</organism>
<proteinExistence type="predicted"/>